<proteinExistence type="predicted"/>
<dbReference type="Gene3D" id="3.10.10.10">
    <property type="entry name" value="HIV Type 1 Reverse Transcriptase, subunit A, domain 1"/>
    <property type="match status" value="1"/>
</dbReference>
<dbReference type="SUPFAM" id="SSF56672">
    <property type="entry name" value="DNA/RNA polymerases"/>
    <property type="match status" value="1"/>
</dbReference>
<dbReference type="InterPro" id="IPR043502">
    <property type="entry name" value="DNA/RNA_pol_sf"/>
</dbReference>
<evidence type="ECO:0000313" key="2">
    <source>
        <dbReference type="Proteomes" id="UP001234178"/>
    </source>
</evidence>
<dbReference type="PANTHER" id="PTHR22922">
    <property type="entry name" value="GPI-ANCHORED PROTEIN P137"/>
    <property type="match status" value="1"/>
</dbReference>
<gene>
    <name evidence="1" type="ORF">OUZ56_026304</name>
</gene>
<comment type="caution">
    <text evidence="1">The sequence shown here is derived from an EMBL/GenBank/DDBJ whole genome shotgun (WGS) entry which is preliminary data.</text>
</comment>
<dbReference type="EMBL" id="JAOYFB010000004">
    <property type="protein sequence ID" value="KAK4013752.1"/>
    <property type="molecule type" value="Genomic_DNA"/>
</dbReference>
<protein>
    <submittedName>
        <fullName evidence="1">Uncharacterized protein</fullName>
    </submittedName>
</protein>
<dbReference type="Proteomes" id="UP001234178">
    <property type="component" value="Unassembled WGS sequence"/>
</dbReference>
<dbReference type="PANTHER" id="PTHR22922:SF19">
    <property type="entry name" value="CAPRIN HOMOLOG"/>
    <property type="match status" value="1"/>
</dbReference>
<evidence type="ECO:0000313" key="1">
    <source>
        <dbReference type="EMBL" id="KAK4013752.1"/>
    </source>
</evidence>
<dbReference type="InterPro" id="IPR028816">
    <property type="entry name" value="Caprin"/>
</dbReference>
<sequence>MLPESINFLTRVPGKNELLFKIKWKECCVEESSNLLIALGLPQWFSQEKNDTWRFCVDYRKLNAVTVKDSFPLPPKFNKVIKTINGKLPRGWSISSDELLVAYRESTVSVVAMENSFRLFIHVPIFYHAQQYKLFQIINLPGATDNGTHGVLFGNLPDYLAVSVDLETFLELSKDDVQDCSKIGNRTLSASSAPVSAIEPLESPKQ</sequence>
<keyword evidence="2" id="KW-1185">Reference proteome</keyword>
<reference evidence="1 2" key="1">
    <citation type="journal article" date="2023" name="Nucleic Acids Res.">
        <title>The hologenome of Daphnia magna reveals possible DNA methylation and microbiome-mediated evolution of the host genome.</title>
        <authorList>
            <person name="Chaturvedi A."/>
            <person name="Li X."/>
            <person name="Dhandapani V."/>
            <person name="Marshall H."/>
            <person name="Kissane S."/>
            <person name="Cuenca-Cambronero M."/>
            <person name="Asole G."/>
            <person name="Calvet F."/>
            <person name="Ruiz-Romero M."/>
            <person name="Marangio P."/>
            <person name="Guigo R."/>
            <person name="Rago D."/>
            <person name="Mirbahai L."/>
            <person name="Eastwood N."/>
            <person name="Colbourne J.K."/>
            <person name="Zhou J."/>
            <person name="Mallon E."/>
            <person name="Orsini L."/>
        </authorList>
    </citation>
    <scope>NUCLEOTIDE SEQUENCE [LARGE SCALE GENOMIC DNA]</scope>
    <source>
        <strain evidence="1">LRV0_1</strain>
    </source>
</reference>
<accession>A0ABQ9ZLG0</accession>
<organism evidence="1 2">
    <name type="scientific">Daphnia magna</name>
    <dbReference type="NCBI Taxonomy" id="35525"/>
    <lineage>
        <taxon>Eukaryota</taxon>
        <taxon>Metazoa</taxon>
        <taxon>Ecdysozoa</taxon>
        <taxon>Arthropoda</taxon>
        <taxon>Crustacea</taxon>
        <taxon>Branchiopoda</taxon>
        <taxon>Diplostraca</taxon>
        <taxon>Cladocera</taxon>
        <taxon>Anomopoda</taxon>
        <taxon>Daphniidae</taxon>
        <taxon>Daphnia</taxon>
    </lineage>
</organism>
<name>A0ABQ9ZLG0_9CRUS</name>